<name>A0A1N6M3A4_9VIBR</name>
<feature type="transmembrane region" description="Helical" evidence="1">
    <location>
        <begin position="196"/>
        <end position="229"/>
    </location>
</feature>
<feature type="transmembrane region" description="Helical" evidence="1">
    <location>
        <begin position="48"/>
        <end position="68"/>
    </location>
</feature>
<evidence type="ECO:0000313" key="5">
    <source>
        <dbReference type="Proteomes" id="UP000515264"/>
    </source>
</evidence>
<keyword evidence="1" id="KW-0812">Transmembrane</keyword>
<dbReference type="Proteomes" id="UP000515264">
    <property type="component" value="Chromosome 1"/>
</dbReference>
<organism evidence="3 4">
    <name type="scientific">Vibrio spartinae</name>
    <dbReference type="NCBI Taxonomy" id="1918945"/>
    <lineage>
        <taxon>Bacteria</taxon>
        <taxon>Pseudomonadati</taxon>
        <taxon>Pseudomonadota</taxon>
        <taxon>Gammaproteobacteria</taxon>
        <taxon>Vibrionales</taxon>
        <taxon>Vibrionaceae</taxon>
        <taxon>Vibrio</taxon>
    </lineage>
</organism>
<proteinExistence type="predicted"/>
<reference evidence="2" key="2">
    <citation type="submission" date="2019-11" db="EMBL/GenBank/DDBJ databases">
        <authorList>
            <person name="January G."/>
            <person name="Bunk B."/>
        </authorList>
    </citation>
    <scope>NUCLEOTIDE SEQUENCE</scope>
    <source>
        <strain evidence="2">3.6</strain>
    </source>
</reference>
<feature type="transmembrane region" description="Helical" evidence="1">
    <location>
        <begin position="88"/>
        <end position="110"/>
    </location>
</feature>
<dbReference type="OrthoDB" id="5915045at2"/>
<evidence type="ECO:0000256" key="1">
    <source>
        <dbReference type="SAM" id="Phobius"/>
    </source>
</evidence>
<dbReference type="EMBL" id="CP046268">
    <property type="protein sequence ID" value="QMV14445.1"/>
    <property type="molecule type" value="Genomic_DNA"/>
</dbReference>
<reference evidence="2 5" key="3">
    <citation type="journal article" date="2020" name="J. Nat. Prod.">
        <title>Genomics-Metabolomics Profiling Disclosed Marine Vibrio spartinae 3.6 as a Producer of a New Branched Side Chain Prodigiosin.</title>
        <authorList>
            <person name="Vitale G.A."/>
            <person name="Sciarretta M."/>
            <person name="Palma Esposito F."/>
            <person name="January G.G."/>
            <person name="Giaccio M."/>
            <person name="Bunk B."/>
            <person name="Sproer C."/>
            <person name="Bajerski F."/>
            <person name="Power D."/>
            <person name="Festa C."/>
            <person name="Monti M.C."/>
            <person name="D'Auria M.V."/>
            <person name="de Pascale D."/>
        </authorList>
    </citation>
    <scope>NUCLEOTIDE SEQUENCE [LARGE SCALE GENOMIC DNA]</scope>
    <source>
        <strain evidence="2 5">3.6</strain>
    </source>
</reference>
<keyword evidence="5" id="KW-1185">Reference proteome</keyword>
<sequence length="263" mass="29347">MSQKFEKEFNLGGSLEKALTGDYQLKVGEILREGVSCTVKHFWSFTPAIFILLAVQLIIFYVVLKLQLPDLDSILASVQNPEQIDPRLVQAFFIAVFSFEVVSAPIYAGASLMAMSHAAGLKTQTRHITKGLQFTVSVTLATLIMLITQSVLGQVFWILSMYASVAFSHTILLICEKRLPVFKALLLSLKATNKKILPLTSIYFILMMLTGFAILFYGIGFIFVLPFFLHVKGILYRNMFGIRLTIVSTSDSDNDPQSKVFNA</sequence>
<feature type="transmembrane region" description="Helical" evidence="1">
    <location>
        <begin position="155"/>
        <end position="175"/>
    </location>
</feature>
<dbReference type="Proteomes" id="UP000184774">
    <property type="component" value="Unassembled WGS sequence"/>
</dbReference>
<dbReference type="AlphaFoldDB" id="A0A1N6M3A4"/>
<gene>
    <name evidence="3" type="ORF">VSP9026_01602</name>
    <name evidence="2" type="ORF">Vspart_01700</name>
</gene>
<evidence type="ECO:0000313" key="2">
    <source>
        <dbReference type="EMBL" id="QMV14445.1"/>
    </source>
</evidence>
<dbReference type="EMBL" id="FSSB01000010">
    <property type="protein sequence ID" value="SIO93923.1"/>
    <property type="molecule type" value="Genomic_DNA"/>
</dbReference>
<feature type="transmembrane region" description="Helical" evidence="1">
    <location>
        <begin position="131"/>
        <end position="149"/>
    </location>
</feature>
<dbReference type="RefSeq" id="WP_074372478.1">
    <property type="nucleotide sequence ID" value="NZ_AP024907.1"/>
</dbReference>
<keyword evidence="1" id="KW-0472">Membrane</keyword>
<evidence type="ECO:0000313" key="3">
    <source>
        <dbReference type="EMBL" id="SIO93923.1"/>
    </source>
</evidence>
<reference evidence="3 4" key="1">
    <citation type="submission" date="2016-12" db="EMBL/GenBank/DDBJ databases">
        <authorList>
            <person name="Song W.-J."/>
            <person name="Kurnit D.M."/>
        </authorList>
    </citation>
    <scope>NUCLEOTIDE SEQUENCE [LARGE SCALE GENOMIC DNA]</scope>
    <source>
        <strain evidence="3 4">CECT 9026</strain>
    </source>
</reference>
<protein>
    <submittedName>
        <fullName evidence="2">Integral membrane protein</fullName>
    </submittedName>
</protein>
<accession>A0A1N6M3A4</accession>
<keyword evidence="1" id="KW-1133">Transmembrane helix</keyword>
<evidence type="ECO:0000313" key="4">
    <source>
        <dbReference type="Proteomes" id="UP000184774"/>
    </source>
</evidence>